<dbReference type="EMBL" id="CP021744">
    <property type="protein sequence ID" value="ARZ66604.1"/>
    <property type="molecule type" value="Genomic_DNA"/>
</dbReference>
<dbReference type="AlphaFoldDB" id="A0A1Z2KX30"/>
<reference evidence="1 2" key="1">
    <citation type="submission" date="2017-06" db="EMBL/GenBank/DDBJ databases">
        <title>Streptomyces albireticuli Genome sequencing and assembly.</title>
        <authorList>
            <person name="Wang Y."/>
            <person name="Du B."/>
            <person name="Ding Y."/>
            <person name="Liu H."/>
            <person name="Hou Q."/>
            <person name="Liu K."/>
            <person name="Yao L."/>
            <person name="Wang C."/>
        </authorList>
    </citation>
    <scope>NUCLEOTIDE SEQUENCE [LARGE SCALE GENOMIC DNA]</scope>
    <source>
        <strain evidence="1 2">MDJK11</strain>
    </source>
</reference>
<organism evidence="1 2">
    <name type="scientific">Streptomyces albireticuli</name>
    <dbReference type="NCBI Taxonomy" id="1940"/>
    <lineage>
        <taxon>Bacteria</taxon>
        <taxon>Bacillati</taxon>
        <taxon>Actinomycetota</taxon>
        <taxon>Actinomycetes</taxon>
        <taxon>Kitasatosporales</taxon>
        <taxon>Streptomycetaceae</taxon>
        <taxon>Streptomyces</taxon>
    </lineage>
</organism>
<name>A0A1Z2KX30_9ACTN</name>
<accession>A0A1Z2KX30</accession>
<dbReference type="KEGG" id="salj:SMD11_0938"/>
<evidence type="ECO:0000313" key="2">
    <source>
        <dbReference type="Proteomes" id="UP000195755"/>
    </source>
</evidence>
<protein>
    <submittedName>
        <fullName evidence="1">Uncharacterized protein</fullName>
    </submittedName>
</protein>
<gene>
    <name evidence="1" type="ORF">SMD11_0938</name>
</gene>
<dbReference type="Proteomes" id="UP000195755">
    <property type="component" value="Chromosome"/>
</dbReference>
<sequence>MGRARAAGLDWADVSALVTAARAEHYPTV</sequence>
<evidence type="ECO:0000313" key="1">
    <source>
        <dbReference type="EMBL" id="ARZ66604.1"/>
    </source>
</evidence>
<proteinExistence type="predicted"/>